<dbReference type="InterPro" id="IPR051311">
    <property type="entry name" value="DedA_domain"/>
</dbReference>
<dbReference type="EMBL" id="JANCLU010000025">
    <property type="protein sequence ID" value="MCP8940668.1"/>
    <property type="molecule type" value="Genomic_DNA"/>
</dbReference>
<name>A0ABT1LK91_9HYPH</name>
<keyword evidence="1" id="KW-0472">Membrane</keyword>
<dbReference type="PANTHER" id="PTHR42709">
    <property type="entry name" value="ALKALINE PHOSPHATASE LIKE PROTEIN"/>
    <property type="match status" value="1"/>
</dbReference>
<reference evidence="2 3" key="1">
    <citation type="submission" date="2022-07" db="EMBL/GenBank/DDBJ databases">
        <authorList>
            <person name="Li W.-J."/>
            <person name="Deng Q.-Q."/>
        </authorList>
    </citation>
    <scope>NUCLEOTIDE SEQUENCE [LARGE SCALE GENOMIC DNA]</scope>
    <source>
        <strain evidence="2 3">SYSU M60028</strain>
    </source>
</reference>
<gene>
    <name evidence="2" type="ORF">NK718_19250</name>
</gene>
<evidence type="ECO:0000313" key="2">
    <source>
        <dbReference type="EMBL" id="MCP8940668.1"/>
    </source>
</evidence>
<feature type="transmembrane region" description="Helical" evidence="1">
    <location>
        <begin position="171"/>
        <end position="189"/>
    </location>
</feature>
<sequence>MSKRLYNWTMSLAESPRAAWGLAAVSFAESSFFPIPPDVILVPMSLAKPQAAWRYAAICTVFSVLGGIVGYGIGALLFDTVGQWLIQLYGYGAKMDALREAYAQWGALVILIKGVTPIPYKLVTIVSGLLAYNFPLFVLLSVVTRGARFFLLAALLHRYGDQARAILDRHFGTFMLVVLAFIIFGFWIATRF</sequence>
<keyword evidence="3" id="KW-1185">Reference proteome</keyword>
<dbReference type="PANTHER" id="PTHR42709:SF11">
    <property type="entry name" value="DEDA FAMILY PROTEIN"/>
    <property type="match status" value="1"/>
</dbReference>
<feature type="transmembrane region" description="Helical" evidence="1">
    <location>
        <begin position="102"/>
        <end position="120"/>
    </location>
</feature>
<feature type="transmembrane region" description="Helical" evidence="1">
    <location>
        <begin position="54"/>
        <end position="81"/>
    </location>
</feature>
<proteinExistence type="predicted"/>
<evidence type="ECO:0000256" key="1">
    <source>
        <dbReference type="SAM" id="Phobius"/>
    </source>
</evidence>
<comment type="caution">
    <text evidence="2">The sequence shown here is derived from an EMBL/GenBank/DDBJ whole genome shotgun (WGS) entry which is preliminary data.</text>
</comment>
<keyword evidence="1" id="KW-0812">Transmembrane</keyword>
<feature type="transmembrane region" description="Helical" evidence="1">
    <location>
        <begin position="132"/>
        <end position="159"/>
    </location>
</feature>
<dbReference type="Proteomes" id="UP001205890">
    <property type="component" value="Unassembled WGS sequence"/>
</dbReference>
<keyword evidence="1" id="KW-1133">Transmembrane helix</keyword>
<organism evidence="2 3">
    <name type="scientific">Alsobacter ponti</name>
    <dbReference type="NCBI Taxonomy" id="2962936"/>
    <lineage>
        <taxon>Bacteria</taxon>
        <taxon>Pseudomonadati</taxon>
        <taxon>Pseudomonadota</taxon>
        <taxon>Alphaproteobacteria</taxon>
        <taxon>Hyphomicrobiales</taxon>
        <taxon>Alsobacteraceae</taxon>
        <taxon>Alsobacter</taxon>
    </lineage>
</organism>
<protein>
    <submittedName>
        <fullName evidence="2">DedA family protein</fullName>
    </submittedName>
</protein>
<evidence type="ECO:0000313" key="3">
    <source>
        <dbReference type="Proteomes" id="UP001205890"/>
    </source>
</evidence>
<dbReference type="RefSeq" id="WP_254745661.1">
    <property type="nucleotide sequence ID" value="NZ_JANCLU010000025.1"/>
</dbReference>
<accession>A0ABT1LK91</accession>